<name>A0A4D9CSI8_9STRA</name>
<dbReference type="InterPro" id="IPR002938">
    <property type="entry name" value="FAD-bd"/>
</dbReference>
<dbReference type="AlphaFoldDB" id="A0A4D9CSI8"/>
<dbReference type="GO" id="GO:0016491">
    <property type="term" value="F:oxidoreductase activity"/>
    <property type="evidence" value="ECO:0007669"/>
    <property type="project" value="UniProtKB-KW"/>
</dbReference>
<feature type="domain" description="FAD-binding" evidence="6">
    <location>
        <begin position="53"/>
        <end position="401"/>
    </location>
</feature>
<evidence type="ECO:0000259" key="6">
    <source>
        <dbReference type="Pfam" id="PF01494"/>
    </source>
</evidence>
<keyword evidence="8" id="KW-1185">Reference proteome</keyword>
<feature type="signal peptide" evidence="5">
    <location>
        <begin position="1"/>
        <end position="18"/>
    </location>
</feature>
<reference evidence="7 8" key="1">
    <citation type="submission" date="2019-01" db="EMBL/GenBank/DDBJ databases">
        <title>Nuclear Genome Assembly of the Microalgal Biofuel strain Nannochloropsis salina CCMP1776.</title>
        <authorList>
            <person name="Hovde B."/>
        </authorList>
    </citation>
    <scope>NUCLEOTIDE SEQUENCE [LARGE SCALE GENOMIC DNA]</scope>
    <source>
        <strain evidence="7 8">CCMP1776</strain>
    </source>
</reference>
<dbReference type="SUPFAM" id="SSF51905">
    <property type="entry name" value="FAD/NAD(P)-binding domain"/>
    <property type="match status" value="1"/>
</dbReference>
<dbReference type="PRINTS" id="PR00420">
    <property type="entry name" value="RNGMNOXGNASE"/>
</dbReference>
<evidence type="ECO:0000256" key="5">
    <source>
        <dbReference type="SAM" id="SignalP"/>
    </source>
</evidence>
<dbReference type="EMBL" id="SDOX01000122">
    <property type="protein sequence ID" value="TFJ81796.1"/>
    <property type="molecule type" value="Genomic_DNA"/>
</dbReference>
<evidence type="ECO:0000256" key="3">
    <source>
        <dbReference type="ARBA" id="ARBA00022827"/>
    </source>
</evidence>
<gene>
    <name evidence="7" type="ORF">NSK_007043</name>
</gene>
<organism evidence="7 8">
    <name type="scientific">Nannochloropsis salina CCMP1776</name>
    <dbReference type="NCBI Taxonomy" id="1027361"/>
    <lineage>
        <taxon>Eukaryota</taxon>
        <taxon>Sar</taxon>
        <taxon>Stramenopiles</taxon>
        <taxon>Ochrophyta</taxon>
        <taxon>Eustigmatophyceae</taxon>
        <taxon>Eustigmatales</taxon>
        <taxon>Monodopsidaceae</taxon>
        <taxon>Microchloropsis</taxon>
        <taxon>Microchloropsis salina</taxon>
    </lineage>
</organism>
<proteinExistence type="predicted"/>
<protein>
    <recommendedName>
        <fullName evidence="6">FAD-binding domain-containing protein</fullName>
    </recommendedName>
</protein>
<evidence type="ECO:0000256" key="1">
    <source>
        <dbReference type="ARBA" id="ARBA00001974"/>
    </source>
</evidence>
<dbReference type="InterPro" id="IPR036188">
    <property type="entry name" value="FAD/NAD-bd_sf"/>
</dbReference>
<keyword evidence="3" id="KW-0274">FAD</keyword>
<keyword evidence="2" id="KW-0285">Flavoprotein</keyword>
<dbReference type="PANTHER" id="PTHR46496">
    <property type="match status" value="1"/>
</dbReference>
<dbReference type="Pfam" id="PF01494">
    <property type="entry name" value="FAD_binding_3"/>
    <property type="match status" value="1"/>
</dbReference>
<feature type="chain" id="PRO_5020025510" description="FAD-binding domain-containing protein" evidence="5">
    <location>
        <begin position="19"/>
        <end position="493"/>
    </location>
</feature>
<keyword evidence="4" id="KW-0560">Oxidoreductase</keyword>
<evidence type="ECO:0000313" key="8">
    <source>
        <dbReference type="Proteomes" id="UP000355283"/>
    </source>
</evidence>
<evidence type="ECO:0000256" key="4">
    <source>
        <dbReference type="ARBA" id="ARBA00023002"/>
    </source>
</evidence>
<dbReference type="OrthoDB" id="655030at2759"/>
<evidence type="ECO:0000256" key="2">
    <source>
        <dbReference type="ARBA" id="ARBA00022630"/>
    </source>
</evidence>
<accession>A0A4D9CSI8</accession>
<dbReference type="Proteomes" id="UP000355283">
    <property type="component" value="Unassembled WGS sequence"/>
</dbReference>
<comment type="cofactor">
    <cofactor evidence="1">
        <name>FAD</name>
        <dbReference type="ChEBI" id="CHEBI:57692"/>
    </cofactor>
</comment>
<dbReference type="Gene3D" id="3.50.50.60">
    <property type="entry name" value="FAD/NAD(P)-binding domain"/>
    <property type="match status" value="1"/>
</dbReference>
<dbReference type="PANTHER" id="PTHR46496:SF1">
    <property type="entry name" value="ZEAXANTHIN EPOXIDASE, CHLOROPLASTIC"/>
    <property type="match status" value="1"/>
</dbReference>
<keyword evidence="5" id="KW-0732">Signal</keyword>
<comment type="caution">
    <text evidence="7">The sequence shown here is derived from an EMBL/GenBank/DDBJ whole genome shotgun (WGS) entry which is preliminary data.</text>
</comment>
<sequence>MVQRLATVAALLLPFTSGFLLPSSPLPRVPSYRSASTRTLSMQYGSLREKPLKVIIAGGGIGGLVLANALQRHGIEYDLYEKTREYRPFGGPIQVQSNALAALEAINKDMTERIMAAGTTTGNRVNGLKDGVTNKWYCQFDTGAPAQKRGLPLTRVVDRPDLQSILLEYMDRSRLHTGVEVAEYTQLADGAVDVTLTNGERVQGDVLVGADGIWSNIRGQMHSESPGKESATYSGYTCFTGVCLARPHDVKEVAYKVYLASEKYFVCSDVGKGRMQWYAMLGQPPGKKVPDGVQGAHLIKEYQGWSREVLELLEMTKEEDINQRDLYDRPPLLLKGWAKGPVAVLGDAAHPMMPNLGQGGCQAVEDGYRLAQELSKITDRGDVAWALRMYENQRLVRSSAVHGLARIASDVLFQSKLLFSNPVIGSFVGLMMTISMPLILEFLYQNVLDESDWGNAKGRLSNMAAYEDQSNTYKSVREAQQALATKERQLQPN</sequence>
<dbReference type="GO" id="GO:0071949">
    <property type="term" value="F:FAD binding"/>
    <property type="evidence" value="ECO:0007669"/>
    <property type="project" value="InterPro"/>
</dbReference>
<evidence type="ECO:0000313" key="7">
    <source>
        <dbReference type="EMBL" id="TFJ81796.1"/>
    </source>
</evidence>